<dbReference type="RefSeq" id="WP_172576708.1">
    <property type="nucleotide sequence ID" value="NZ_BLAP01000010.1"/>
</dbReference>
<protein>
    <submittedName>
        <fullName evidence="1">Uncharacterized protein</fullName>
    </submittedName>
</protein>
<gene>
    <name evidence="1" type="ORF">SN811_00720</name>
</gene>
<organism evidence="1">
    <name type="scientific">Ligilactobacillus agilis</name>
    <dbReference type="NCBI Taxonomy" id="1601"/>
    <lineage>
        <taxon>Bacteria</taxon>
        <taxon>Bacillati</taxon>
        <taxon>Bacillota</taxon>
        <taxon>Bacilli</taxon>
        <taxon>Lactobacillales</taxon>
        <taxon>Lactobacillaceae</taxon>
        <taxon>Ligilactobacillus</taxon>
    </lineage>
</organism>
<evidence type="ECO:0000313" key="1">
    <source>
        <dbReference type="EMBL" id="GET11572.1"/>
    </source>
</evidence>
<dbReference type="AlphaFoldDB" id="A0A6F9Y259"/>
<accession>A0A6F9Y259</accession>
<reference evidence="1" key="1">
    <citation type="submission" date="2019-10" db="EMBL/GenBank/DDBJ databases">
        <title>Lactobacillus agilis SN811 Whole Genome Sequencing Project.</title>
        <authorList>
            <person name="Suzuki S."/>
            <person name="Endo A."/>
            <person name="Maeno S."/>
            <person name="Shiwa Y."/>
            <person name="Matsutani M."/>
            <person name="Kajikawa A."/>
        </authorList>
    </citation>
    <scope>NUCLEOTIDE SEQUENCE</scope>
    <source>
        <strain evidence="1">SN811</strain>
    </source>
</reference>
<dbReference type="EMBL" id="BLAP01000010">
    <property type="protein sequence ID" value="GET11572.1"/>
    <property type="molecule type" value="Genomic_DNA"/>
</dbReference>
<name>A0A6F9Y259_9LACO</name>
<comment type="caution">
    <text evidence="1">The sequence shown here is derived from an EMBL/GenBank/DDBJ whole genome shotgun (WGS) entry which is preliminary data.</text>
</comment>
<proteinExistence type="predicted"/>
<dbReference type="Proteomes" id="UP000494160">
    <property type="component" value="Unassembled WGS sequence"/>
</dbReference>
<sequence length="83" mass="9671">MILGADILEYKLKDDITQDDVLALKQYVKSLNEVLDVFNRDLGNGYRDKLNEKRVLREMSFVKMQMEKLADEIPPAQITILEK</sequence>